<dbReference type="InterPro" id="IPR038050">
    <property type="entry name" value="Neuro_actylchol_rec"/>
</dbReference>
<dbReference type="PRINTS" id="PR00252">
    <property type="entry name" value="NRIONCHANNEL"/>
</dbReference>
<dbReference type="InterPro" id="IPR036734">
    <property type="entry name" value="Neur_chan_lig-bd_sf"/>
</dbReference>
<reference evidence="9" key="1">
    <citation type="submission" date="2022-01" db="EMBL/GenBank/DDBJ databases">
        <authorList>
            <person name="King R."/>
        </authorList>
    </citation>
    <scope>NUCLEOTIDE SEQUENCE</scope>
</reference>
<sequence>MLIYIFLYSGVYLLGCVHSKFTTTKIGPQPIWNETFTDKLRHDLLLNYDKFSRPAQHYNVTTVRFGMGIRHLEFNEMKSSLTVYAWLRMNWNDEKLKWDPENYGNLSVLHLAEHELWQPDIYLYNSATSTAVNQFGNTHFLVYSDGKVLWVPPAQLVVLCGLNLKYWPFDKQECSMKFGSWTYSGDQIDLLHYNDNAEVGLEFIINNSEWELTNAVQTRHVKYYSCCAEAYPDITVNLTLNRISTSYKAIIVTPAFVVIMLTMLSFTLPPQAGEKIIINACTAIVVCLFTLYFTQKLPMMGAETPLIVMFYTSCLYIVGFSTIGSVVVISLSRTKHSTSIPWIIKQPLIGKMGKILGLDNYIQQATTSSHRVTAEEMRDHPVSEFDDSNNSEDNHIIRSHLSSAKPSIQKDWILLAAAIDRISFIFYFLLFVILSIVYAL</sequence>
<evidence type="ECO:0000313" key="10">
    <source>
        <dbReference type="Proteomes" id="UP001153709"/>
    </source>
</evidence>
<dbReference type="GO" id="GO:0005230">
    <property type="term" value="F:extracellular ligand-gated monoatomic ion channel activity"/>
    <property type="evidence" value="ECO:0007669"/>
    <property type="project" value="InterPro"/>
</dbReference>
<evidence type="ECO:0000259" key="8">
    <source>
        <dbReference type="Pfam" id="PF02932"/>
    </source>
</evidence>
<keyword evidence="3 5" id="KW-1133">Transmembrane helix</keyword>
<dbReference type="CDD" id="cd18997">
    <property type="entry name" value="LGIC_ECD_nAChR"/>
    <property type="match status" value="1"/>
</dbReference>
<dbReference type="InterPro" id="IPR036719">
    <property type="entry name" value="Neuro-gated_channel_TM_sf"/>
</dbReference>
<keyword evidence="2 5" id="KW-0812">Transmembrane</keyword>
<evidence type="ECO:0000256" key="2">
    <source>
        <dbReference type="ARBA" id="ARBA00022692"/>
    </source>
</evidence>
<feature type="signal peptide" evidence="6">
    <location>
        <begin position="1"/>
        <end position="19"/>
    </location>
</feature>
<dbReference type="Pfam" id="PF02932">
    <property type="entry name" value="Neur_chan_memb"/>
    <property type="match status" value="1"/>
</dbReference>
<evidence type="ECO:0000256" key="5">
    <source>
        <dbReference type="SAM" id="Phobius"/>
    </source>
</evidence>
<name>A0A9N9XG86_DIABA</name>
<feature type="transmembrane region" description="Helical" evidence="5">
    <location>
        <begin position="412"/>
        <end position="439"/>
    </location>
</feature>
<feature type="chain" id="PRO_5040255245" evidence="6">
    <location>
        <begin position="20"/>
        <end position="440"/>
    </location>
</feature>
<dbReference type="SUPFAM" id="SSF63712">
    <property type="entry name" value="Nicotinic receptor ligand binding domain-like"/>
    <property type="match status" value="1"/>
</dbReference>
<dbReference type="Proteomes" id="UP001153709">
    <property type="component" value="Chromosome 7"/>
</dbReference>
<accession>A0A9N9XG86</accession>
<dbReference type="Gene3D" id="2.70.170.10">
    <property type="entry name" value="Neurotransmitter-gated ion-channel ligand-binding domain"/>
    <property type="match status" value="1"/>
</dbReference>
<feature type="domain" description="Neurotransmitter-gated ion-channel transmembrane" evidence="8">
    <location>
        <begin position="251"/>
        <end position="401"/>
    </location>
</feature>
<keyword evidence="4 5" id="KW-0472">Membrane</keyword>
<feature type="transmembrane region" description="Helical" evidence="5">
    <location>
        <begin position="249"/>
        <end position="269"/>
    </location>
</feature>
<dbReference type="FunFam" id="2.70.170.10:FF:000030">
    <property type="entry name" value="AcetylCholine Receptor"/>
    <property type="match status" value="1"/>
</dbReference>
<dbReference type="GO" id="GO:0016020">
    <property type="term" value="C:membrane"/>
    <property type="evidence" value="ECO:0007669"/>
    <property type="project" value="UniProtKB-SubCell"/>
</dbReference>
<feature type="transmembrane region" description="Helical" evidence="5">
    <location>
        <begin position="276"/>
        <end position="294"/>
    </location>
</feature>
<evidence type="ECO:0000256" key="4">
    <source>
        <dbReference type="ARBA" id="ARBA00023136"/>
    </source>
</evidence>
<evidence type="ECO:0000256" key="6">
    <source>
        <dbReference type="SAM" id="SignalP"/>
    </source>
</evidence>
<comment type="subcellular location">
    <subcellularLocation>
        <location evidence="1">Membrane</location>
        <topology evidence="1">Multi-pass membrane protein</topology>
    </subcellularLocation>
</comment>
<dbReference type="PANTHER" id="PTHR18945">
    <property type="entry name" value="NEUROTRANSMITTER GATED ION CHANNEL"/>
    <property type="match status" value="1"/>
</dbReference>
<evidence type="ECO:0000256" key="1">
    <source>
        <dbReference type="ARBA" id="ARBA00004141"/>
    </source>
</evidence>
<evidence type="ECO:0000256" key="3">
    <source>
        <dbReference type="ARBA" id="ARBA00022989"/>
    </source>
</evidence>
<dbReference type="GO" id="GO:0004888">
    <property type="term" value="F:transmembrane signaling receptor activity"/>
    <property type="evidence" value="ECO:0007669"/>
    <property type="project" value="InterPro"/>
</dbReference>
<dbReference type="OrthoDB" id="410315at2759"/>
<dbReference type="InterPro" id="IPR006202">
    <property type="entry name" value="Neur_chan_lig-bd"/>
</dbReference>
<dbReference type="EMBL" id="OU898282">
    <property type="protein sequence ID" value="CAG9838145.1"/>
    <property type="molecule type" value="Genomic_DNA"/>
</dbReference>
<dbReference type="Pfam" id="PF02931">
    <property type="entry name" value="Neur_chan_LBD"/>
    <property type="match status" value="1"/>
</dbReference>
<gene>
    <name evidence="9" type="ORF">DIABBA_LOCUS11072</name>
</gene>
<protein>
    <submittedName>
        <fullName evidence="9">Uncharacterized protein</fullName>
    </submittedName>
</protein>
<keyword evidence="10" id="KW-1185">Reference proteome</keyword>
<dbReference type="SUPFAM" id="SSF90112">
    <property type="entry name" value="Neurotransmitter-gated ion-channel transmembrane pore"/>
    <property type="match status" value="1"/>
</dbReference>
<dbReference type="InterPro" id="IPR006029">
    <property type="entry name" value="Neurotrans-gated_channel_TM"/>
</dbReference>
<keyword evidence="6" id="KW-0732">Signal</keyword>
<feature type="domain" description="Neurotransmitter-gated ion-channel ligand-binding" evidence="7">
    <location>
        <begin position="38"/>
        <end position="242"/>
    </location>
</feature>
<dbReference type="AlphaFoldDB" id="A0A9N9XG86"/>
<dbReference type="InterPro" id="IPR006201">
    <property type="entry name" value="Neur_channel"/>
</dbReference>
<evidence type="ECO:0000259" key="7">
    <source>
        <dbReference type="Pfam" id="PF02931"/>
    </source>
</evidence>
<feature type="transmembrane region" description="Helical" evidence="5">
    <location>
        <begin position="306"/>
        <end position="331"/>
    </location>
</feature>
<evidence type="ECO:0000313" key="9">
    <source>
        <dbReference type="EMBL" id="CAG9838145.1"/>
    </source>
</evidence>
<organism evidence="9 10">
    <name type="scientific">Diabrotica balteata</name>
    <name type="common">Banded cucumber beetle</name>
    <dbReference type="NCBI Taxonomy" id="107213"/>
    <lineage>
        <taxon>Eukaryota</taxon>
        <taxon>Metazoa</taxon>
        <taxon>Ecdysozoa</taxon>
        <taxon>Arthropoda</taxon>
        <taxon>Hexapoda</taxon>
        <taxon>Insecta</taxon>
        <taxon>Pterygota</taxon>
        <taxon>Neoptera</taxon>
        <taxon>Endopterygota</taxon>
        <taxon>Coleoptera</taxon>
        <taxon>Polyphaga</taxon>
        <taxon>Cucujiformia</taxon>
        <taxon>Chrysomeloidea</taxon>
        <taxon>Chrysomelidae</taxon>
        <taxon>Galerucinae</taxon>
        <taxon>Diabroticina</taxon>
        <taxon>Diabroticites</taxon>
        <taxon>Diabrotica</taxon>
    </lineage>
</organism>
<proteinExistence type="predicted"/>
<dbReference type="Gene3D" id="1.20.58.390">
    <property type="entry name" value="Neurotransmitter-gated ion-channel transmembrane domain"/>
    <property type="match status" value="1"/>
</dbReference>